<dbReference type="PROSITE" id="PS00061">
    <property type="entry name" value="ADH_SHORT"/>
    <property type="match status" value="1"/>
</dbReference>
<proteinExistence type="inferred from homology"/>
<dbReference type="AlphaFoldDB" id="A0A7C2ZD15"/>
<dbReference type="EC" id="1.1.1.100" evidence="8"/>
<dbReference type="PRINTS" id="PR00080">
    <property type="entry name" value="SDRFAMILY"/>
</dbReference>
<reference evidence="10" key="1">
    <citation type="journal article" date="2020" name="mSystems">
        <title>Genome- and Community-Level Interaction Insights into Carbon Utilization and Element Cycling Functions of Hydrothermarchaeota in Hydrothermal Sediment.</title>
        <authorList>
            <person name="Zhou Z."/>
            <person name="Liu Y."/>
            <person name="Xu W."/>
            <person name="Pan J."/>
            <person name="Luo Z.H."/>
            <person name="Li M."/>
        </authorList>
    </citation>
    <scope>NUCLEOTIDE SEQUENCE [LARGE SCALE GENOMIC DNA]</scope>
    <source>
        <strain evidence="10">SpSt-132</strain>
    </source>
</reference>
<evidence type="ECO:0000256" key="5">
    <source>
        <dbReference type="ARBA" id="ARBA00048508"/>
    </source>
</evidence>
<dbReference type="UniPathway" id="UPA00094"/>
<keyword evidence="4 8" id="KW-0560">Oxidoreductase</keyword>
<evidence type="ECO:0000256" key="6">
    <source>
        <dbReference type="PIRSR" id="PIRSR611284-1"/>
    </source>
</evidence>
<keyword evidence="8" id="KW-0275">Fatty acid biosynthesis</keyword>
<keyword evidence="3 7" id="KW-0521">NADP</keyword>
<dbReference type="GO" id="GO:0004316">
    <property type="term" value="F:3-oxoacyl-[acyl-carrier-protein] reductase (NADPH) activity"/>
    <property type="evidence" value="ECO:0007669"/>
    <property type="project" value="UniProtKB-UniRule"/>
</dbReference>
<organism evidence="10">
    <name type="scientific">Hydrogenobacter sp</name>
    <dbReference type="NCBI Taxonomy" id="2152829"/>
    <lineage>
        <taxon>Bacteria</taxon>
        <taxon>Pseudomonadati</taxon>
        <taxon>Aquificota</taxon>
        <taxon>Aquificia</taxon>
        <taxon>Aquificales</taxon>
        <taxon>Aquificaceae</taxon>
        <taxon>Hydrogenobacter</taxon>
    </lineage>
</organism>
<dbReference type="InterPro" id="IPR036291">
    <property type="entry name" value="NAD(P)-bd_dom_sf"/>
</dbReference>
<evidence type="ECO:0000256" key="1">
    <source>
        <dbReference type="ARBA" id="ARBA00002607"/>
    </source>
</evidence>
<feature type="binding site" evidence="7">
    <location>
        <position position="191"/>
    </location>
    <ligand>
        <name>NADP(+)</name>
        <dbReference type="ChEBI" id="CHEBI:58349"/>
    </ligand>
</feature>
<dbReference type="CDD" id="cd05333">
    <property type="entry name" value="BKR_SDR_c"/>
    <property type="match status" value="1"/>
</dbReference>
<dbReference type="InterPro" id="IPR057326">
    <property type="entry name" value="KR_dom"/>
</dbReference>
<dbReference type="InterPro" id="IPR020904">
    <property type="entry name" value="Sc_DH/Rdtase_CS"/>
</dbReference>
<keyword evidence="8" id="KW-0276">Fatty acid metabolism</keyword>
<feature type="binding site" evidence="7">
    <location>
        <begin position="158"/>
        <end position="162"/>
    </location>
    <ligand>
        <name>NADP(+)</name>
        <dbReference type="ChEBI" id="CHEBI:58349"/>
    </ligand>
</feature>
<comment type="subunit">
    <text evidence="8">Homotetramer.</text>
</comment>
<keyword evidence="8" id="KW-0443">Lipid metabolism</keyword>
<comment type="pathway">
    <text evidence="8">Lipid metabolism; fatty acid biosynthesis.</text>
</comment>
<evidence type="ECO:0000313" key="10">
    <source>
        <dbReference type="EMBL" id="HEW45090.1"/>
    </source>
</evidence>
<feature type="active site" description="Proton acceptor" evidence="6">
    <location>
        <position position="158"/>
    </location>
</feature>
<keyword evidence="8" id="KW-0444">Lipid biosynthesis</keyword>
<feature type="domain" description="Ketoreductase" evidence="9">
    <location>
        <begin position="9"/>
        <end position="189"/>
    </location>
</feature>
<dbReference type="NCBIfam" id="NF004199">
    <property type="entry name" value="PRK05653.1-4"/>
    <property type="match status" value="1"/>
</dbReference>
<comment type="similarity">
    <text evidence="2 8">Belongs to the short-chain dehydrogenases/reductases (SDR) family.</text>
</comment>
<dbReference type="InterPro" id="IPR002347">
    <property type="entry name" value="SDR_fam"/>
</dbReference>
<dbReference type="GO" id="GO:0006633">
    <property type="term" value="P:fatty acid biosynthetic process"/>
    <property type="evidence" value="ECO:0007669"/>
    <property type="project" value="UniProtKB-UniPathway"/>
</dbReference>
<dbReference type="PANTHER" id="PTHR42879">
    <property type="entry name" value="3-OXOACYL-(ACYL-CARRIER-PROTEIN) REDUCTASE"/>
    <property type="match status" value="1"/>
</dbReference>
<evidence type="ECO:0000256" key="8">
    <source>
        <dbReference type="RuleBase" id="RU366074"/>
    </source>
</evidence>
<name>A0A7C2ZD15_9AQUI</name>
<dbReference type="Gene3D" id="3.40.50.720">
    <property type="entry name" value="NAD(P)-binding Rossmann-like Domain"/>
    <property type="match status" value="1"/>
</dbReference>
<dbReference type="NCBIfam" id="NF005559">
    <property type="entry name" value="PRK07231.1"/>
    <property type="match status" value="1"/>
</dbReference>
<dbReference type="Pfam" id="PF13561">
    <property type="entry name" value="adh_short_C2"/>
    <property type="match status" value="1"/>
</dbReference>
<comment type="caution">
    <text evidence="10">The sequence shown here is derived from an EMBL/GenBank/DDBJ whole genome shotgun (WGS) entry which is preliminary data.</text>
</comment>
<feature type="binding site" evidence="7">
    <location>
        <begin position="15"/>
        <end position="18"/>
    </location>
    <ligand>
        <name>NADP(+)</name>
        <dbReference type="ChEBI" id="CHEBI:58349"/>
    </ligand>
</feature>
<evidence type="ECO:0000256" key="4">
    <source>
        <dbReference type="ARBA" id="ARBA00023002"/>
    </source>
</evidence>
<dbReference type="EMBL" id="DSFP01000004">
    <property type="protein sequence ID" value="HEW45090.1"/>
    <property type="molecule type" value="Genomic_DNA"/>
</dbReference>
<dbReference type="PANTHER" id="PTHR42879:SF2">
    <property type="entry name" value="3-OXOACYL-[ACYL-CARRIER-PROTEIN] REDUCTASE FABG"/>
    <property type="match status" value="1"/>
</dbReference>
<evidence type="ECO:0000256" key="3">
    <source>
        <dbReference type="ARBA" id="ARBA00022857"/>
    </source>
</evidence>
<dbReference type="NCBIfam" id="NF009466">
    <property type="entry name" value="PRK12826.1-2"/>
    <property type="match status" value="1"/>
</dbReference>
<feature type="binding site" evidence="7">
    <location>
        <position position="93"/>
    </location>
    <ligand>
        <name>NADP(+)</name>
        <dbReference type="ChEBI" id="CHEBI:58349"/>
    </ligand>
</feature>
<dbReference type="FunFam" id="3.40.50.720:FF:000115">
    <property type="entry name" value="3-oxoacyl-[acyl-carrier-protein] reductase FabG"/>
    <property type="match status" value="1"/>
</dbReference>
<comment type="function">
    <text evidence="1 8">Catalyzes the NADPH-dependent reduction of beta-ketoacyl-ACP substrates to beta-hydroxyacyl-ACP products, the first reductive step in the elongation cycle of fatty acid biosynthesis.</text>
</comment>
<dbReference type="GO" id="GO:0051287">
    <property type="term" value="F:NAD binding"/>
    <property type="evidence" value="ECO:0007669"/>
    <property type="project" value="UniProtKB-UniRule"/>
</dbReference>
<evidence type="ECO:0000256" key="2">
    <source>
        <dbReference type="ARBA" id="ARBA00006484"/>
    </source>
</evidence>
<accession>A0A7C2ZD15</accession>
<evidence type="ECO:0000259" key="9">
    <source>
        <dbReference type="SMART" id="SM00822"/>
    </source>
</evidence>
<dbReference type="InterPro" id="IPR011284">
    <property type="entry name" value="3oxo_ACP_reduc"/>
</dbReference>
<dbReference type="SMART" id="SM00822">
    <property type="entry name" value="PKS_KR"/>
    <property type="match status" value="1"/>
</dbReference>
<sequence>MLCIDLSGKRALITGSTRGIGKAIAELFAKAGAKVVITGRDSSKAEDVAKGLSDSFGVEALGVAMDMGKEESIREAYTKIEEVWGGVDILINNAGITRDKLFLRMSLEDWEEVIRVNLTGTFLITSLAIKAMLKNRWGRIINISSVVGFTGNVGQVNYSSTKSALIGFTKSLAKELASRNITVNAIAPGFIETDMTAVLSDELKQNYLKSIPLGRFGKPEDVAGAVLFLCSDYASYITGEIIHVNGGMY</sequence>
<protein>
    <recommendedName>
        <fullName evidence="8">3-oxoacyl-[acyl-carrier-protein] reductase</fullName>
        <ecNumber evidence="8">1.1.1.100</ecNumber>
    </recommendedName>
</protein>
<dbReference type="InterPro" id="IPR050259">
    <property type="entry name" value="SDR"/>
</dbReference>
<comment type="catalytic activity">
    <reaction evidence="5 8">
        <text>a (3R)-hydroxyacyl-[ACP] + NADP(+) = a 3-oxoacyl-[ACP] + NADPH + H(+)</text>
        <dbReference type="Rhea" id="RHEA:17397"/>
        <dbReference type="Rhea" id="RHEA-COMP:9916"/>
        <dbReference type="Rhea" id="RHEA-COMP:9945"/>
        <dbReference type="ChEBI" id="CHEBI:15378"/>
        <dbReference type="ChEBI" id="CHEBI:57783"/>
        <dbReference type="ChEBI" id="CHEBI:58349"/>
        <dbReference type="ChEBI" id="CHEBI:78776"/>
        <dbReference type="ChEBI" id="CHEBI:78827"/>
        <dbReference type="EC" id="1.1.1.100"/>
    </reaction>
</comment>
<gene>
    <name evidence="10" type="primary">fabG</name>
    <name evidence="10" type="ORF">ENO47_00205</name>
</gene>
<dbReference type="SUPFAM" id="SSF51735">
    <property type="entry name" value="NAD(P)-binding Rossmann-fold domains"/>
    <property type="match status" value="1"/>
</dbReference>
<dbReference type="NCBIfam" id="TIGR01830">
    <property type="entry name" value="3oxo_ACP_reduc"/>
    <property type="match status" value="1"/>
</dbReference>
<dbReference type="PRINTS" id="PR00081">
    <property type="entry name" value="GDHRDH"/>
</dbReference>
<evidence type="ECO:0000256" key="7">
    <source>
        <dbReference type="PIRSR" id="PIRSR611284-2"/>
    </source>
</evidence>